<accession>A0A0A0BZZ9</accession>
<evidence type="ECO:0000256" key="2">
    <source>
        <dbReference type="ARBA" id="ARBA00023125"/>
    </source>
</evidence>
<organism evidence="7 8">
    <name type="scientific">Cellulomonas bogoriensis 69B4 = DSM 16987</name>
    <dbReference type="NCBI Taxonomy" id="1386082"/>
    <lineage>
        <taxon>Bacteria</taxon>
        <taxon>Bacillati</taxon>
        <taxon>Actinomycetota</taxon>
        <taxon>Actinomycetes</taxon>
        <taxon>Micrococcales</taxon>
        <taxon>Cellulomonadaceae</taxon>
        <taxon>Cellulomonas</taxon>
    </lineage>
</organism>
<keyword evidence="3" id="KW-0804">Transcription</keyword>
<name>A0A0A0BZZ9_9CELL</name>
<dbReference type="NCBIfam" id="TIGR00254">
    <property type="entry name" value="GGDEF"/>
    <property type="match status" value="1"/>
</dbReference>
<keyword evidence="1" id="KW-0805">Transcription regulation</keyword>
<dbReference type="SUPFAM" id="SSF141868">
    <property type="entry name" value="EAL domain-like"/>
    <property type="match status" value="1"/>
</dbReference>
<dbReference type="AlphaFoldDB" id="A0A0A0BZZ9"/>
<gene>
    <name evidence="7" type="ORF">N869_15440</name>
</gene>
<dbReference type="SMART" id="SM00052">
    <property type="entry name" value="EAL"/>
    <property type="match status" value="1"/>
</dbReference>
<dbReference type="InterPro" id="IPR001633">
    <property type="entry name" value="EAL_dom"/>
</dbReference>
<evidence type="ECO:0000259" key="6">
    <source>
        <dbReference type="PROSITE" id="PS50887"/>
    </source>
</evidence>
<dbReference type="SMART" id="SM00267">
    <property type="entry name" value="GGDEF"/>
    <property type="match status" value="1"/>
</dbReference>
<dbReference type="Pfam" id="PF08447">
    <property type="entry name" value="PAS_3"/>
    <property type="match status" value="1"/>
</dbReference>
<dbReference type="EMBL" id="AXCZ01000056">
    <property type="protein sequence ID" value="KGM13227.1"/>
    <property type="molecule type" value="Genomic_DNA"/>
</dbReference>
<feature type="domain" description="PAC" evidence="4">
    <location>
        <begin position="642"/>
        <end position="693"/>
    </location>
</feature>
<comment type="caution">
    <text evidence="7">The sequence shown here is derived from an EMBL/GenBank/DDBJ whole genome shotgun (WGS) entry which is preliminary data.</text>
</comment>
<dbReference type="PROSITE" id="PS50113">
    <property type="entry name" value="PAC"/>
    <property type="match status" value="1"/>
</dbReference>
<sequence>MAGADQERATILVLTLHTGGHYYGEMILGLVREVAAAGHHAVVAETRDPGARHGDHGSRGPRYELPLGWNQVDGVVCIANSATPELLTEIRSRDIPVVLASKVSDGFECPVALPDNRSAVAAAVQHLVDHGHTRIGFVGGLDHHDFRERRIAYREALSSHGLEVGDHLVVTADDYTVGAGRLAAERFLSLPSRPTAVITATDSNALGLIEAVTDAGLRVPEDLAVFGFDNIEEGVFAVPSLSSVGQRFHEVGALAARLIMDILRGEEVPAGPYTPPAMVMAARASCGCRTDLVAQRQSPAHRVSAPVDVLREELRQSVWSQLQVDGASAVGAAVADVADRAERLSVLAVEPEEADVLGLARDLHRLVPDLEVLQGIAADLNEYLQRVVDETEGPAAGFGRVTATLWELQARGFRHGARRQDASAIELESVSGDLQRVRADDARALTWLTGTQVRAGVLVLWDGPDGVRDGRLRVVGVHDPQGIARLAVGDVVDVRDFPGAGMAAAADGAVGEMCVVVPVASADNPWGLLAVLGVVDPTSTRETYHLWAELVCWKLESEKLEEAVRASEARYASAARASNDGLWELDLHSDGMYLSERCRDLVGLPRTGQVTVAQWEARIHPDDLVRVRHELARSASEPETPVEVEYRLREDGPGARWLLCRALGICEDGQVQRLVGSVFDLTTRKELEEQLRQGALYDAVSGLPNRRLFLDRLSAAIAQNRRRPTARYAVVFLDLDGFKLINDSLGHLMGDELLRVIADRLRGEVRGVDTAARFGGDEFAVLLSDPVPEEVIVVARRIQDRIAQPVLLGDQEVSVTASVGIAVSESGYTDAEDVLRDADTAMYQSKETRRGGATFFHPGMHQKATDRLRARAELRAALDNGEFVAHYQPIVPLDGTEVRAFEALVRWQHPDRGLLPPAEFLPAMEDNSTIVALGRWLVDEVCRQIARWRAVHAGTVSVSVNVSNLEFWSEDLLETVVGALRRHDVPARCLVLEITEGVIMTDQAKACRIMQSLRAEGIRLHVDDFGTGQSSLHALRTFPVDVLKIDGSFVRELGTARTTALVQAIVSMAGALGLDVIAECVETPEQAEHLRSMGCGNAQGWLYAKAMPGEEAGHVLGLPGDQVTVCQTAGRAPC</sequence>
<feature type="domain" description="EAL" evidence="5">
    <location>
        <begin position="867"/>
        <end position="1120"/>
    </location>
</feature>
<evidence type="ECO:0000256" key="3">
    <source>
        <dbReference type="ARBA" id="ARBA00023163"/>
    </source>
</evidence>
<dbReference type="InterPro" id="IPR028082">
    <property type="entry name" value="Peripla_BP_I"/>
</dbReference>
<feature type="domain" description="GGDEF" evidence="6">
    <location>
        <begin position="726"/>
        <end position="858"/>
    </location>
</feature>
<dbReference type="InterPro" id="IPR043128">
    <property type="entry name" value="Rev_trsase/Diguanyl_cyclase"/>
</dbReference>
<dbReference type="InterPro" id="IPR000700">
    <property type="entry name" value="PAS-assoc_C"/>
</dbReference>
<evidence type="ECO:0000313" key="7">
    <source>
        <dbReference type="EMBL" id="KGM13227.1"/>
    </source>
</evidence>
<dbReference type="NCBIfam" id="TIGR00229">
    <property type="entry name" value="sensory_box"/>
    <property type="match status" value="1"/>
</dbReference>
<evidence type="ECO:0000313" key="8">
    <source>
        <dbReference type="Proteomes" id="UP000054314"/>
    </source>
</evidence>
<dbReference type="OrthoDB" id="8864477at2"/>
<dbReference type="InterPro" id="IPR052155">
    <property type="entry name" value="Biofilm_reg_signaling"/>
</dbReference>
<dbReference type="Proteomes" id="UP000054314">
    <property type="component" value="Unassembled WGS sequence"/>
</dbReference>
<dbReference type="CDD" id="cd06267">
    <property type="entry name" value="PBP1_LacI_sugar_binding-like"/>
    <property type="match status" value="1"/>
</dbReference>
<dbReference type="Pfam" id="PF13377">
    <property type="entry name" value="Peripla_BP_3"/>
    <property type="match status" value="1"/>
</dbReference>
<dbReference type="CDD" id="cd00130">
    <property type="entry name" value="PAS"/>
    <property type="match status" value="1"/>
</dbReference>
<dbReference type="PROSITE" id="PS50887">
    <property type="entry name" value="GGDEF"/>
    <property type="match status" value="1"/>
</dbReference>
<dbReference type="InterPro" id="IPR000160">
    <property type="entry name" value="GGDEF_dom"/>
</dbReference>
<dbReference type="SMART" id="SM00091">
    <property type="entry name" value="PAS"/>
    <property type="match status" value="1"/>
</dbReference>
<protein>
    <submittedName>
        <fullName evidence="7">Diguanylate phosphodiesterase</fullName>
    </submittedName>
</protein>
<evidence type="ECO:0000259" key="4">
    <source>
        <dbReference type="PROSITE" id="PS50113"/>
    </source>
</evidence>
<dbReference type="InterPro" id="IPR035919">
    <property type="entry name" value="EAL_sf"/>
</dbReference>
<dbReference type="Pfam" id="PF00990">
    <property type="entry name" value="GGDEF"/>
    <property type="match status" value="1"/>
</dbReference>
<dbReference type="Gene3D" id="3.20.20.450">
    <property type="entry name" value="EAL domain"/>
    <property type="match status" value="1"/>
</dbReference>
<reference evidence="7 8" key="1">
    <citation type="submission" date="2013-08" db="EMBL/GenBank/DDBJ databases">
        <title>Genome sequencing of Cellulomonas bogoriensis 69B4.</title>
        <authorList>
            <person name="Chen F."/>
            <person name="Li Y."/>
            <person name="Wang G."/>
        </authorList>
    </citation>
    <scope>NUCLEOTIDE SEQUENCE [LARGE SCALE GENOMIC DNA]</scope>
    <source>
        <strain evidence="7 8">69B4</strain>
    </source>
</reference>
<evidence type="ECO:0000259" key="5">
    <source>
        <dbReference type="PROSITE" id="PS50883"/>
    </source>
</evidence>
<dbReference type="PANTHER" id="PTHR44757">
    <property type="entry name" value="DIGUANYLATE CYCLASE DGCP"/>
    <property type="match status" value="1"/>
</dbReference>
<dbReference type="InterPro" id="IPR046335">
    <property type="entry name" value="LacI/GalR-like_sensor"/>
</dbReference>
<dbReference type="CDD" id="cd01949">
    <property type="entry name" value="GGDEF"/>
    <property type="match status" value="1"/>
</dbReference>
<dbReference type="InterPro" id="IPR029787">
    <property type="entry name" value="Nucleotide_cyclase"/>
</dbReference>
<evidence type="ECO:0000256" key="1">
    <source>
        <dbReference type="ARBA" id="ARBA00023015"/>
    </source>
</evidence>
<dbReference type="SUPFAM" id="SSF55073">
    <property type="entry name" value="Nucleotide cyclase"/>
    <property type="match status" value="1"/>
</dbReference>
<dbReference type="PROSITE" id="PS50883">
    <property type="entry name" value="EAL"/>
    <property type="match status" value="1"/>
</dbReference>
<dbReference type="InterPro" id="IPR000014">
    <property type="entry name" value="PAS"/>
</dbReference>
<keyword evidence="2" id="KW-0238">DNA-binding</keyword>
<dbReference type="InterPro" id="IPR013655">
    <property type="entry name" value="PAS_fold_3"/>
</dbReference>
<dbReference type="SUPFAM" id="SSF53822">
    <property type="entry name" value="Periplasmic binding protein-like I"/>
    <property type="match status" value="1"/>
</dbReference>
<dbReference type="RefSeq" id="WP_052105197.1">
    <property type="nucleotide sequence ID" value="NZ_AXCZ01000056.1"/>
</dbReference>
<dbReference type="InterPro" id="IPR035965">
    <property type="entry name" value="PAS-like_dom_sf"/>
</dbReference>
<dbReference type="CDD" id="cd01948">
    <property type="entry name" value="EAL"/>
    <property type="match status" value="1"/>
</dbReference>
<dbReference type="GO" id="GO:0003677">
    <property type="term" value="F:DNA binding"/>
    <property type="evidence" value="ECO:0007669"/>
    <property type="project" value="UniProtKB-KW"/>
</dbReference>
<keyword evidence="8" id="KW-1185">Reference proteome</keyword>
<proteinExistence type="predicted"/>
<dbReference type="Gene3D" id="3.30.70.270">
    <property type="match status" value="1"/>
</dbReference>
<dbReference type="PANTHER" id="PTHR44757:SF2">
    <property type="entry name" value="BIOFILM ARCHITECTURE MAINTENANCE PROTEIN MBAA"/>
    <property type="match status" value="1"/>
</dbReference>
<dbReference type="Gene3D" id="3.30.450.20">
    <property type="entry name" value="PAS domain"/>
    <property type="match status" value="1"/>
</dbReference>
<dbReference type="Gene3D" id="3.40.50.2300">
    <property type="match status" value="2"/>
</dbReference>
<dbReference type="Pfam" id="PF00563">
    <property type="entry name" value="EAL"/>
    <property type="match status" value="1"/>
</dbReference>
<dbReference type="SUPFAM" id="SSF55785">
    <property type="entry name" value="PYP-like sensor domain (PAS domain)"/>
    <property type="match status" value="1"/>
</dbReference>